<dbReference type="EMBL" id="JBHSNF010000005">
    <property type="protein sequence ID" value="MFC5527668.1"/>
    <property type="molecule type" value="Genomic_DNA"/>
</dbReference>
<sequence length="176" mass="19596">MNTTQFDLQNALRERARVLLSASTLAKDSHADITIKHLDWWSRSIPLSHGRHSTGYAPTWPGQALLPVESRLERKVLKALTSCAECVAVATQPVSIHYTAGHERRSYTPDILVAYACKTAGKLECFLIEVKTKQQADRYRYKLMERQAAVTLSTALPLVVITEKDFSGSGESSHVD</sequence>
<evidence type="ECO:0000313" key="3">
    <source>
        <dbReference type="Proteomes" id="UP001596114"/>
    </source>
</evidence>
<name>A0ABW0QS86_9GAMM</name>
<dbReference type="InterPro" id="IPR014833">
    <property type="entry name" value="TnsA_N"/>
</dbReference>
<organism evidence="2 3">
    <name type="scientific">Rhodanobacter ginsengisoli</name>
    <dbReference type="NCBI Taxonomy" id="418646"/>
    <lineage>
        <taxon>Bacteria</taxon>
        <taxon>Pseudomonadati</taxon>
        <taxon>Pseudomonadota</taxon>
        <taxon>Gammaproteobacteria</taxon>
        <taxon>Lysobacterales</taxon>
        <taxon>Rhodanobacteraceae</taxon>
        <taxon>Rhodanobacter</taxon>
    </lineage>
</organism>
<dbReference type="Pfam" id="PF08722">
    <property type="entry name" value="Tn7_TnsA-like_N"/>
    <property type="match status" value="1"/>
</dbReference>
<evidence type="ECO:0000313" key="2">
    <source>
        <dbReference type="EMBL" id="MFC5527668.1"/>
    </source>
</evidence>
<comment type="caution">
    <text evidence="2">The sequence shown here is derived from an EMBL/GenBank/DDBJ whole genome shotgun (WGS) entry which is preliminary data.</text>
</comment>
<feature type="domain" description="TnsA endonuclease N-terminal" evidence="1">
    <location>
        <begin position="87"/>
        <end position="142"/>
    </location>
</feature>
<dbReference type="RefSeq" id="WP_377322488.1">
    <property type="nucleotide sequence ID" value="NZ_JBHSNF010000005.1"/>
</dbReference>
<accession>A0ABW0QS86</accession>
<protein>
    <submittedName>
        <fullName evidence="2">Tn7 transposase TnsA N-terminal domain-containing protein</fullName>
    </submittedName>
</protein>
<reference evidence="3" key="1">
    <citation type="journal article" date="2019" name="Int. J. Syst. Evol. Microbiol.">
        <title>The Global Catalogue of Microorganisms (GCM) 10K type strain sequencing project: providing services to taxonomists for standard genome sequencing and annotation.</title>
        <authorList>
            <consortium name="The Broad Institute Genomics Platform"/>
            <consortium name="The Broad Institute Genome Sequencing Center for Infectious Disease"/>
            <person name="Wu L."/>
            <person name="Ma J."/>
        </authorList>
    </citation>
    <scope>NUCLEOTIDE SEQUENCE [LARGE SCALE GENOMIC DNA]</scope>
    <source>
        <strain evidence="3">CGMCC 1.16619</strain>
    </source>
</reference>
<keyword evidence="3" id="KW-1185">Reference proteome</keyword>
<evidence type="ECO:0000259" key="1">
    <source>
        <dbReference type="Pfam" id="PF08722"/>
    </source>
</evidence>
<dbReference type="Gene3D" id="3.40.91.30">
    <property type="match status" value="1"/>
</dbReference>
<proteinExistence type="predicted"/>
<dbReference type="Proteomes" id="UP001596114">
    <property type="component" value="Unassembled WGS sequence"/>
</dbReference>
<gene>
    <name evidence="2" type="ORF">ACFPPA_18135</name>
</gene>